<dbReference type="EC" id="4.2.1.96" evidence="3"/>
<dbReference type="PaxDb" id="55529-EKX50457"/>
<evidence type="ECO:0000256" key="2">
    <source>
        <dbReference type="ARBA" id="ARBA00006472"/>
    </source>
</evidence>
<reference evidence="6 8" key="1">
    <citation type="journal article" date="2012" name="Nature">
        <title>Algal genomes reveal evolutionary mosaicism and the fate of nucleomorphs.</title>
        <authorList>
            <consortium name="DOE Joint Genome Institute"/>
            <person name="Curtis B.A."/>
            <person name="Tanifuji G."/>
            <person name="Burki F."/>
            <person name="Gruber A."/>
            <person name="Irimia M."/>
            <person name="Maruyama S."/>
            <person name="Arias M.C."/>
            <person name="Ball S.G."/>
            <person name="Gile G.H."/>
            <person name="Hirakawa Y."/>
            <person name="Hopkins J.F."/>
            <person name="Kuo A."/>
            <person name="Rensing S.A."/>
            <person name="Schmutz J."/>
            <person name="Symeonidi A."/>
            <person name="Elias M."/>
            <person name="Eveleigh R.J."/>
            <person name="Herman E.K."/>
            <person name="Klute M.J."/>
            <person name="Nakayama T."/>
            <person name="Obornik M."/>
            <person name="Reyes-Prieto A."/>
            <person name="Armbrust E.V."/>
            <person name="Aves S.J."/>
            <person name="Beiko R.G."/>
            <person name="Coutinho P."/>
            <person name="Dacks J.B."/>
            <person name="Durnford D.G."/>
            <person name="Fast N.M."/>
            <person name="Green B.R."/>
            <person name="Grisdale C.J."/>
            <person name="Hempel F."/>
            <person name="Henrissat B."/>
            <person name="Hoppner M.P."/>
            <person name="Ishida K."/>
            <person name="Kim E."/>
            <person name="Koreny L."/>
            <person name="Kroth P.G."/>
            <person name="Liu Y."/>
            <person name="Malik S.B."/>
            <person name="Maier U.G."/>
            <person name="McRose D."/>
            <person name="Mock T."/>
            <person name="Neilson J.A."/>
            <person name="Onodera N.T."/>
            <person name="Poole A.M."/>
            <person name="Pritham E.J."/>
            <person name="Richards T.A."/>
            <person name="Rocap G."/>
            <person name="Roy S.W."/>
            <person name="Sarai C."/>
            <person name="Schaack S."/>
            <person name="Shirato S."/>
            <person name="Slamovits C.H."/>
            <person name="Spencer D.F."/>
            <person name="Suzuki S."/>
            <person name="Worden A.Z."/>
            <person name="Zauner S."/>
            <person name="Barry K."/>
            <person name="Bell C."/>
            <person name="Bharti A.K."/>
            <person name="Crow J.A."/>
            <person name="Grimwood J."/>
            <person name="Kramer R."/>
            <person name="Lindquist E."/>
            <person name="Lucas S."/>
            <person name="Salamov A."/>
            <person name="McFadden G.I."/>
            <person name="Lane C.E."/>
            <person name="Keeling P.J."/>
            <person name="Gray M.W."/>
            <person name="Grigoriev I.V."/>
            <person name="Archibald J.M."/>
        </authorList>
    </citation>
    <scope>NUCLEOTIDE SEQUENCE</scope>
    <source>
        <strain evidence="6 8">CCMP2712</strain>
    </source>
</reference>
<name>L1JPS8_GUITC</name>
<dbReference type="EMBL" id="JH992978">
    <property type="protein sequence ID" value="EKX50457.1"/>
    <property type="molecule type" value="Genomic_DNA"/>
</dbReference>
<comment type="catalytic activity">
    <reaction evidence="1">
        <text>(4aS,6R)-4a-hydroxy-L-erythro-5,6,7,8-tetrahydrobiopterin = (6R)-L-erythro-6,7-dihydrobiopterin + H2O</text>
        <dbReference type="Rhea" id="RHEA:11920"/>
        <dbReference type="ChEBI" id="CHEBI:15377"/>
        <dbReference type="ChEBI" id="CHEBI:15642"/>
        <dbReference type="ChEBI" id="CHEBI:43120"/>
        <dbReference type="EC" id="4.2.1.96"/>
    </reaction>
</comment>
<dbReference type="GeneID" id="17307179"/>
<dbReference type="PANTHER" id="PTHR12599">
    <property type="entry name" value="PTERIN-4-ALPHA-CARBINOLAMINE DEHYDRATASE"/>
    <property type="match status" value="1"/>
</dbReference>
<dbReference type="RefSeq" id="XP_005837437.1">
    <property type="nucleotide sequence ID" value="XM_005837380.1"/>
</dbReference>
<reference evidence="8" key="2">
    <citation type="submission" date="2012-11" db="EMBL/GenBank/DDBJ databases">
        <authorList>
            <person name="Kuo A."/>
            <person name="Curtis B.A."/>
            <person name="Tanifuji G."/>
            <person name="Burki F."/>
            <person name="Gruber A."/>
            <person name="Irimia M."/>
            <person name="Maruyama S."/>
            <person name="Arias M.C."/>
            <person name="Ball S.G."/>
            <person name="Gile G.H."/>
            <person name="Hirakawa Y."/>
            <person name="Hopkins J.F."/>
            <person name="Rensing S.A."/>
            <person name="Schmutz J."/>
            <person name="Symeonidi A."/>
            <person name="Elias M."/>
            <person name="Eveleigh R.J."/>
            <person name="Herman E.K."/>
            <person name="Klute M.J."/>
            <person name="Nakayama T."/>
            <person name="Obornik M."/>
            <person name="Reyes-Prieto A."/>
            <person name="Armbrust E.V."/>
            <person name="Aves S.J."/>
            <person name="Beiko R.G."/>
            <person name="Coutinho P."/>
            <person name="Dacks J.B."/>
            <person name="Durnford D.G."/>
            <person name="Fast N.M."/>
            <person name="Green B.R."/>
            <person name="Grisdale C."/>
            <person name="Hempe F."/>
            <person name="Henrissat B."/>
            <person name="Hoppner M.P."/>
            <person name="Ishida K.-I."/>
            <person name="Kim E."/>
            <person name="Koreny L."/>
            <person name="Kroth P.G."/>
            <person name="Liu Y."/>
            <person name="Malik S.-B."/>
            <person name="Maier U.G."/>
            <person name="McRose D."/>
            <person name="Mock T."/>
            <person name="Neilson J.A."/>
            <person name="Onodera N.T."/>
            <person name="Poole A.M."/>
            <person name="Pritham E.J."/>
            <person name="Richards T.A."/>
            <person name="Rocap G."/>
            <person name="Roy S.W."/>
            <person name="Sarai C."/>
            <person name="Schaack S."/>
            <person name="Shirato S."/>
            <person name="Slamovits C.H."/>
            <person name="Spencer D.F."/>
            <person name="Suzuki S."/>
            <person name="Worden A.Z."/>
            <person name="Zauner S."/>
            <person name="Barry K."/>
            <person name="Bell C."/>
            <person name="Bharti A.K."/>
            <person name="Crow J.A."/>
            <person name="Grimwood J."/>
            <person name="Kramer R."/>
            <person name="Lindquist E."/>
            <person name="Lucas S."/>
            <person name="Salamov A."/>
            <person name="McFadden G.I."/>
            <person name="Lane C.E."/>
            <person name="Keeling P.J."/>
            <person name="Gray M.W."/>
            <person name="Grigoriev I.V."/>
            <person name="Archibald J.M."/>
        </authorList>
    </citation>
    <scope>NUCLEOTIDE SEQUENCE</scope>
    <source>
        <strain evidence="8">CCMP2712</strain>
    </source>
</reference>
<protein>
    <recommendedName>
        <fullName evidence="3">4a-hydroxytetrahydrobiopterin dehydratase</fullName>
        <ecNumber evidence="3">4.2.1.96</ecNumber>
    </recommendedName>
    <alternativeName>
        <fullName evidence="5">4-alpha-hydroxy-tetrahydropterin dehydratase</fullName>
    </alternativeName>
</protein>
<sequence length="90" mass="10280">MLQVPEWSLSECSSFLERSWDSQSFQSSIEFLQRISTASLNQGHSPKSVKYENMKGMHKTTIVLHTTRLGGLSYADFLLALKIDLMPFRP</sequence>
<accession>L1JPS8</accession>
<dbReference type="Proteomes" id="UP000011087">
    <property type="component" value="Unassembled WGS sequence"/>
</dbReference>
<dbReference type="InterPro" id="IPR001533">
    <property type="entry name" value="Pterin_deHydtase"/>
</dbReference>
<dbReference type="InterPro" id="IPR036428">
    <property type="entry name" value="PCD_sf"/>
</dbReference>
<dbReference type="GO" id="GO:0006729">
    <property type="term" value="P:tetrahydrobiopterin biosynthetic process"/>
    <property type="evidence" value="ECO:0007669"/>
    <property type="project" value="InterPro"/>
</dbReference>
<dbReference type="SUPFAM" id="SSF55248">
    <property type="entry name" value="PCD-like"/>
    <property type="match status" value="1"/>
</dbReference>
<evidence type="ECO:0000313" key="6">
    <source>
        <dbReference type="EMBL" id="EKX50457.1"/>
    </source>
</evidence>
<dbReference type="AlphaFoldDB" id="L1JPS8"/>
<organism evidence="6">
    <name type="scientific">Guillardia theta (strain CCMP2712)</name>
    <name type="common">Cryptophyte</name>
    <dbReference type="NCBI Taxonomy" id="905079"/>
    <lineage>
        <taxon>Eukaryota</taxon>
        <taxon>Cryptophyceae</taxon>
        <taxon>Pyrenomonadales</taxon>
        <taxon>Geminigeraceae</taxon>
        <taxon>Guillardia</taxon>
    </lineage>
</organism>
<dbReference type="GO" id="GO:0008124">
    <property type="term" value="F:4-alpha-hydroxytetrahydrobiopterin dehydratase activity"/>
    <property type="evidence" value="ECO:0007669"/>
    <property type="project" value="UniProtKB-EC"/>
</dbReference>
<keyword evidence="4" id="KW-0456">Lyase</keyword>
<evidence type="ECO:0000256" key="1">
    <source>
        <dbReference type="ARBA" id="ARBA00001554"/>
    </source>
</evidence>
<dbReference type="Pfam" id="PF01329">
    <property type="entry name" value="Pterin_4a"/>
    <property type="match status" value="1"/>
</dbReference>
<evidence type="ECO:0000313" key="8">
    <source>
        <dbReference type="Proteomes" id="UP000011087"/>
    </source>
</evidence>
<comment type="similarity">
    <text evidence="2">Belongs to the pterin-4-alpha-carbinolamine dehydratase family.</text>
</comment>
<proteinExistence type="inferred from homology"/>
<evidence type="ECO:0000256" key="4">
    <source>
        <dbReference type="ARBA" id="ARBA00023239"/>
    </source>
</evidence>
<dbReference type="OrthoDB" id="277398at2759"/>
<dbReference type="PANTHER" id="PTHR12599:SF0">
    <property type="entry name" value="PTERIN-4-ALPHA-CARBINOLAMINE DEHYDRATASE"/>
    <property type="match status" value="1"/>
</dbReference>
<evidence type="ECO:0000313" key="7">
    <source>
        <dbReference type="EnsemblProtists" id="EKX50457"/>
    </source>
</evidence>
<keyword evidence="8" id="KW-1185">Reference proteome</keyword>
<reference evidence="7" key="3">
    <citation type="submission" date="2016-03" db="UniProtKB">
        <authorList>
            <consortium name="EnsemblProtists"/>
        </authorList>
    </citation>
    <scope>IDENTIFICATION</scope>
</reference>
<gene>
    <name evidence="6" type="ORF">GUITHDRAFT_151156</name>
</gene>
<dbReference type="HOGENOM" id="CLU_2445441_0_0_1"/>
<dbReference type="EnsemblProtists" id="EKX50457">
    <property type="protein sequence ID" value="EKX50457"/>
    <property type="gene ID" value="GUITHDRAFT_151156"/>
</dbReference>
<dbReference type="KEGG" id="gtt:GUITHDRAFT_151156"/>
<evidence type="ECO:0000256" key="5">
    <source>
        <dbReference type="ARBA" id="ARBA00030497"/>
    </source>
</evidence>
<dbReference type="Gene3D" id="3.30.1360.20">
    <property type="entry name" value="Transcriptional coactivator/pterin dehydratase"/>
    <property type="match status" value="1"/>
</dbReference>
<evidence type="ECO:0000256" key="3">
    <source>
        <dbReference type="ARBA" id="ARBA00013252"/>
    </source>
</evidence>